<name>R7UTF6_CAPTE</name>
<evidence type="ECO:0000259" key="1">
    <source>
        <dbReference type="Pfam" id="PF01826"/>
    </source>
</evidence>
<feature type="domain" description="TIL" evidence="1">
    <location>
        <begin position="15"/>
        <end position="69"/>
    </location>
</feature>
<gene>
    <name evidence="2" type="ORF">CAPTEDRAFT_30525</name>
</gene>
<dbReference type="CDD" id="cd19941">
    <property type="entry name" value="TIL"/>
    <property type="match status" value="1"/>
</dbReference>
<feature type="non-terminal residue" evidence="2">
    <location>
        <position position="69"/>
    </location>
</feature>
<reference evidence="4" key="1">
    <citation type="submission" date="2012-12" db="EMBL/GenBank/DDBJ databases">
        <authorList>
            <person name="Hellsten U."/>
            <person name="Grimwood J."/>
            <person name="Chapman J.A."/>
            <person name="Shapiro H."/>
            <person name="Aerts A."/>
            <person name="Otillar R.P."/>
            <person name="Terry A.Y."/>
            <person name="Boore J.L."/>
            <person name="Simakov O."/>
            <person name="Marletaz F."/>
            <person name="Cho S.-J."/>
            <person name="Edsinger-Gonzales E."/>
            <person name="Havlak P."/>
            <person name="Kuo D.-H."/>
            <person name="Larsson T."/>
            <person name="Lv J."/>
            <person name="Arendt D."/>
            <person name="Savage R."/>
            <person name="Osoegawa K."/>
            <person name="de Jong P."/>
            <person name="Lindberg D.R."/>
            <person name="Seaver E.C."/>
            <person name="Weisblat D.A."/>
            <person name="Putnam N.H."/>
            <person name="Grigoriev I.V."/>
            <person name="Rokhsar D.S."/>
        </authorList>
    </citation>
    <scope>NUCLEOTIDE SEQUENCE</scope>
    <source>
        <strain evidence="4">I ESC-2004</strain>
    </source>
</reference>
<evidence type="ECO:0000313" key="4">
    <source>
        <dbReference type="Proteomes" id="UP000014760"/>
    </source>
</evidence>
<dbReference type="OMA" id="QFANCEA"/>
<reference evidence="3" key="3">
    <citation type="submission" date="2015-06" db="UniProtKB">
        <authorList>
            <consortium name="EnsemblMetazoa"/>
        </authorList>
    </citation>
    <scope>IDENTIFICATION</scope>
</reference>
<dbReference type="SUPFAM" id="SSF57567">
    <property type="entry name" value="Serine protease inhibitors"/>
    <property type="match status" value="1"/>
</dbReference>
<keyword evidence="4" id="KW-1185">Reference proteome</keyword>
<dbReference type="Gene3D" id="2.10.25.10">
    <property type="entry name" value="Laminin"/>
    <property type="match status" value="1"/>
</dbReference>
<organism evidence="2">
    <name type="scientific">Capitella teleta</name>
    <name type="common">Polychaete worm</name>
    <dbReference type="NCBI Taxonomy" id="283909"/>
    <lineage>
        <taxon>Eukaryota</taxon>
        <taxon>Metazoa</taxon>
        <taxon>Spiralia</taxon>
        <taxon>Lophotrochozoa</taxon>
        <taxon>Annelida</taxon>
        <taxon>Polychaeta</taxon>
        <taxon>Sedentaria</taxon>
        <taxon>Scolecida</taxon>
        <taxon>Capitellidae</taxon>
        <taxon>Capitella</taxon>
    </lineage>
</organism>
<feature type="non-terminal residue" evidence="2">
    <location>
        <position position="1"/>
    </location>
</feature>
<reference evidence="2 4" key="2">
    <citation type="journal article" date="2013" name="Nature">
        <title>Insights into bilaterian evolution from three spiralian genomes.</title>
        <authorList>
            <person name="Simakov O."/>
            <person name="Marletaz F."/>
            <person name="Cho S.J."/>
            <person name="Edsinger-Gonzales E."/>
            <person name="Havlak P."/>
            <person name="Hellsten U."/>
            <person name="Kuo D.H."/>
            <person name="Larsson T."/>
            <person name="Lv J."/>
            <person name="Arendt D."/>
            <person name="Savage R."/>
            <person name="Osoegawa K."/>
            <person name="de Jong P."/>
            <person name="Grimwood J."/>
            <person name="Chapman J.A."/>
            <person name="Shapiro H."/>
            <person name="Aerts A."/>
            <person name="Otillar R.P."/>
            <person name="Terry A.Y."/>
            <person name="Boore J.L."/>
            <person name="Grigoriev I.V."/>
            <person name="Lindberg D.R."/>
            <person name="Seaver E.C."/>
            <person name="Weisblat D.A."/>
            <person name="Putnam N.H."/>
            <person name="Rokhsar D.S."/>
        </authorList>
    </citation>
    <scope>NUCLEOTIDE SEQUENCE</scope>
    <source>
        <strain evidence="2 4">I ESC-2004</strain>
    </source>
</reference>
<dbReference type="InterPro" id="IPR002919">
    <property type="entry name" value="TIL_dom"/>
</dbReference>
<dbReference type="AlphaFoldDB" id="R7UTF6"/>
<dbReference type="EMBL" id="AMQN01000974">
    <property type="status" value="NOT_ANNOTATED_CDS"/>
    <property type="molecule type" value="Genomic_DNA"/>
</dbReference>
<proteinExistence type="predicted"/>
<accession>R7UTF6</accession>
<dbReference type="EnsemblMetazoa" id="CapteT30525">
    <property type="protein sequence ID" value="CapteP30525"/>
    <property type="gene ID" value="CapteG30525"/>
</dbReference>
<dbReference type="OrthoDB" id="6059212at2759"/>
<dbReference type="Pfam" id="PF01826">
    <property type="entry name" value="TIL"/>
    <property type="match status" value="1"/>
</dbReference>
<protein>
    <recommendedName>
        <fullName evidence="1">TIL domain-containing protein</fullName>
    </recommendedName>
</protein>
<evidence type="ECO:0000313" key="3">
    <source>
        <dbReference type="EnsemblMetazoa" id="CapteP30525"/>
    </source>
</evidence>
<dbReference type="Proteomes" id="UP000014760">
    <property type="component" value="Unassembled WGS sequence"/>
</dbReference>
<sequence length="69" mass="7556">FIYLIFQCKAMECEGENTEYQACGNPCYPTCGDREGENCGDLGPCGEGCFCKKGFVFDGKKDCISVDNC</sequence>
<dbReference type="InterPro" id="IPR036084">
    <property type="entry name" value="Ser_inhib-like_sf"/>
</dbReference>
<evidence type="ECO:0000313" key="2">
    <source>
        <dbReference type="EMBL" id="ELU09443.1"/>
    </source>
</evidence>
<dbReference type="HOGENOM" id="CLU_156801_2_2_1"/>
<dbReference type="EMBL" id="KB298217">
    <property type="protein sequence ID" value="ELU09443.1"/>
    <property type="molecule type" value="Genomic_DNA"/>
</dbReference>